<evidence type="ECO:0000256" key="4">
    <source>
        <dbReference type="SAM" id="SignalP"/>
    </source>
</evidence>
<evidence type="ECO:0000313" key="6">
    <source>
        <dbReference type="EMBL" id="MDN4474743.1"/>
    </source>
</evidence>
<dbReference type="EMBL" id="JAUHPW010000001">
    <property type="protein sequence ID" value="MDN4474743.1"/>
    <property type="molecule type" value="Genomic_DNA"/>
</dbReference>
<dbReference type="PIRSF" id="PIRSF002741">
    <property type="entry name" value="MppA"/>
    <property type="match status" value="1"/>
</dbReference>
<dbReference type="InterPro" id="IPR039424">
    <property type="entry name" value="SBP_5"/>
</dbReference>
<dbReference type="RefSeq" id="WP_301131138.1">
    <property type="nucleotide sequence ID" value="NZ_JAUHPW010000001.1"/>
</dbReference>
<proteinExistence type="inferred from homology"/>
<evidence type="ECO:0000259" key="5">
    <source>
        <dbReference type="Pfam" id="PF00496"/>
    </source>
</evidence>
<evidence type="ECO:0000313" key="7">
    <source>
        <dbReference type="Proteomes" id="UP001172728"/>
    </source>
</evidence>
<gene>
    <name evidence="6" type="ORF">QQX09_02615</name>
</gene>
<keyword evidence="7" id="KW-1185">Reference proteome</keyword>
<name>A0ABT8G6J5_9MICO</name>
<reference evidence="6" key="1">
    <citation type="submission" date="2023-06" db="EMBL/GenBank/DDBJ databases">
        <title>Sysu t00192.</title>
        <authorList>
            <person name="Gao L."/>
            <person name="Fang B.-Z."/>
            <person name="Li W.-J."/>
        </authorList>
    </citation>
    <scope>NUCLEOTIDE SEQUENCE</scope>
    <source>
        <strain evidence="6">SYSU T00192</strain>
    </source>
</reference>
<keyword evidence="3 4" id="KW-0732">Signal</keyword>
<comment type="similarity">
    <text evidence="1">Belongs to the bacterial solute-binding protein 5 family.</text>
</comment>
<feature type="domain" description="Solute-binding protein family 5" evidence="5">
    <location>
        <begin position="90"/>
        <end position="416"/>
    </location>
</feature>
<evidence type="ECO:0000256" key="1">
    <source>
        <dbReference type="ARBA" id="ARBA00005695"/>
    </source>
</evidence>
<dbReference type="PANTHER" id="PTHR30290">
    <property type="entry name" value="PERIPLASMIC BINDING COMPONENT OF ABC TRANSPORTER"/>
    <property type="match status" value="1"/>
</dbReference>
<accession>A0ABT8G6J5</accession>
<evidence type="ECO:0000256" key="2">
    <source>
        <dbReference type="ARBA" id="ARBA00022448"/>
    </source>
</evidence>
<dbReference type="PANTHER" id="PTHR30290:SF9">
    <property type="entry name" value="OLIGOPEPTIDE-BINDING PROTEIN APPA"/>
    <property type="match status" value="1"/>
</dbReference>
<feature type="chain" id="PRO_5046627433" evidence="4">
    <location>
        <begin position="26"/>
        <end position="513"/>
    </location>
</feature>
<dbReference type="PROSITE" id="PS51257">
    <property type="entry name" value="PROKAR_LIPOPROTEIN"/>
    <property type="match status" value="1"/>
</dbReference>
<sequence>MFHRGTVIWAAIGATALAGCAGATASTDAAPSADGTAAAAASSPVLRLGMVDAPGANGFVAAEMSFATHSAYGQAVYDTLVRAEPDNSILPSLATGFEYNEDGTVLTMSLRDDVTFTDGTPFTADVAVANLLRFRDGSSENAAWLAGVSKVEAIGDETVEVTLTAPDPALLTNLSKAAGYMESPSSFDDPAPVGTGPYLLDAAQTVEGETYVFTANPDYWDPERQHYDQVVMTVHEDAGELQEELVGNRLDAVLYTGYSGFGQIEAAGYSAHEFTLDWTGLLLFDRAGAVEPALADVRVRRAINYALDREALLDALLGGRGEVTSQIFGPHTPGFEEDLEEAYPHSPAKAKALLAEAGYADGLSLTIPTVNFVPEATFNLLREQLRKVGITAVLTPVAAQDYFGAVLGGQFGLASMQLEQPASAWETYNLSIATGAPWNAMHVADEWVDLLAEKMQTGDDAAARALNDHVVDEAWFAPWYRNLQVFYTAEGTDATLQVGNAYPYLWNIVPADA</sequence>
<organism evidence="6 7">
    <name type="scientific">Demequina litoralis</name>
    <dbReference type="NCBI Taxonomy" id="3051660"/>
    <lineage>
        <taxon>Bacteria</taxon>
        <taxon>Bacillati</taxon>
        <taxon>Actinomycetota</taxon>
        <taxon>Actinomycetes</taxon>
        <taxon>Micrococcales</taxon>
        <taxon>Demequinaceae</taxon>
        <taxon>Demequina</taxon>
    </lineage>
</organism>
<keyword evidence="2" id="KW-0813">Transport</keyword>
<evidence type="ECO:0000256" key="3">
    <source>
        <dbReference type="ARBA" id="ARBA00022729"/>
    </source>
</evidence>
<dbReference type="Gene3D" id="3.10.105.10">
    <property type="entry name" value="Dipeptide-binding Protein, Domain 3"/>
    <property type="match status" value="1"/>
</dbReference>
<dbReference type="InterPro" id="IPR000914">
    <property type="entry name" value="SBP_5_dom"/>
</dbReference>
<dbReference type="Pfam" id="PF00496">
    <property type="entry name" value="SBP_bac_5"/>
    <property type="match status" value="1"/>
</dbReference>
<feature type="signal peptide" evidence="4">
    <location>
        <begin position="1"/>
        <end position="25"/>
    </location>
</feature>
<comment type="caution">
    <text evidence="6">The sequence shown here is derived from an EMBL/GenBank/DDBJ whole genome shotgun (WGS) entry which is preliminary data.</text>
</comment>
<dbReference type="Proteomes" id="UP001172728">
    <property type="component" value="Unassembled WGS sequence"/>
</dbReference>
<dbReference type="SUPFAM" id="SSF53850">
    <property type="entry name" value="Periplasmic binding protein-like II"/>
    <property type="match status" value="1"/>
</dbReference>
<dbReference type="Gene3D" id="3.40.190.10">
    <property type="entry name" value="Periplasmic binding protein-like II"/>
    <property type="match status" value="1"/>
</dbReference>
<protein>
    <submittedName>
        <fullName evidence="6">ABC transporter substrate-binding protein</fullName>
    </submittedName>
</protein>
<dbReference type="InterPro" id="IPR030678">
    <property type="entry name" value="Peptide/Ni-bd"/>
</dbReference>